<evidence type="ECO:0000313" key="2">
    <source>
        <dbReference type="EMBL" id="RNE95938.1"/>
    </source>
</evidence>
<protein>
    <submittedName>
        <fullName evidence="2">Uncharacterized protein</fullName>
    </submittedName>
</protein>
<feature type="transmembrane region" description="Helical" evidence="1">
    <location>
        <begin position="66"/>
        <end position="85"/>
    </location>
</feature>
<keyword evidence="1" id="KW-1133">Transmembrane helix</keyword>
<dbReference type="GeneID" id="40333979"/>
<name>A0A3R7JRZ9_TRYRA</name>
<keyword evidence="1" id="KW-0472">Membrane</keyword>
<reference evidence="2 3" key="1">
    <citation type="journal article" date="2018" name="BMC Genomics">
        <title>Genomic comparison of Trypanosoma conorhini and Trypanosoma rangeli to Trypanosoma cruzi strains of high and low virulence.</title>
        <authorList>
            <person name="Bradwell K.R."/>
            <person name="Koparde V.N."/>
            <person name="Matveyev A.V."/>
            <person name="Serrano M.G."/>
            <person name="Alves J.M."/>
            <person name="Parikh H."/>
            <person name="Huang B."/>
            <person name="Lee V."/>
            <person name="Espinosa-Alvarez O."/>
            <person name="Ortiz P.A."/>
            <person name="Costa-Martins A.G."/>
            <person name="Teixeira M.M."/>
            <person name="Buck G.A."/>
        </authorList>
    </citation>
    <scope>NUCLEOTIDE SEQUENCE [LARGE SCALE GENOMIC DNA]</scope>
    <source>
        <strain evidence="2 3">AM80</strain>
    </source>
</reference>
<proteinExistence type="predicted"/>
<keyword evidence="1" id="KW-0812">Transmembrane</keyword>
<evidence type="ECO:0000313" key="3">
    <source>
        <dbReference type="Proteomes" id="UP000283634"/>
    </source>
</evidence>
<dbReference type="AlphaFoldDB" id="A0A3R7JRZ9"/>
<accession>A0A3R7JRZ9</accession>
<dbReference type="RefSeq" id="XP_029233457.1">
    <property type="nucleotide sequence ID" value="XM_029386697.1"/>
</dbReference>
<dbReference type="Proteomes" id="UP000283634">
    <property type="component" value="Unassembled WGS sequence"/>
</dbReference>
<comment type="caution">
    <text evidence="2">The sequence shown here is derived from an EMBL/GenBank/DDBJ whole genome shotgun (WGS) entry which is preliminary data.</text>
</comment>
<sequence>MQIDADVVHAGAPVLLRSERCAKACGSRRSRFTSTVFAARRMRSSNRSDWSCSQGMWRGVLPGTAGPFRGVAVVVLPLLWFVGLVREERVRTSGAYVVEGEVNCEPATLLCVVYVGFPAVCVLGGCAC</sequence>
<keyword evidence="3" id="KW-1185">Reference proteome</keyword>
<gene>
    <name evidence="2" type="ORF">TraAM80_10046</name>
</gene>
<organism evidence="2 3">
    <name type="scientific">Trypanosoma rangeli</name>
    <dbReference type="NCBI Taxonomy" id="5698"/>
    <lineage>
        <taxon>Eukaryota</taxon>
        <taxon>Discoba</taxon>
        <taxon>Euglenozoa</taxon>
        <taxon>Kinetoplastea</taxon>
        <taxon>Metakinetoplastina</taxon>
        <taxon>Trypanosomatida</taxon>
        <taxon>Trypanosomatidae</taxon>
        <taxon>Trypanosoma</taxon>
        <taxon>Herpetosoma</taxon>
    </lineage>
</organism>
<dbReference type="EMBL" id="MKGL01000770">
    <property type="protein sequence ID" value="RNE95938.1"/>
    <property type="molecule type" value="Genomic_DNA"/>
</dbReference>
<evidence type="ECO:0000256" key="1">
    <source>
        <dbReference type="SAM" id="Phobius"/>
    </source>
</evidence>